<dbReference type="EMBL" id="AGBW02008436">
    <property type="protein sequence ID" value="OWR53403.1"/>
    <property type="molecule type" value="Genomic_DNA"/>
</dbReference>
<evidence type="ECO:0000313" key="1">
    <source>
        <dbReference type="EMBL" id="OWR53403.1"/>
    </source>
</evidence>
<proteinExistence type="predicted"/>
<gene>
    <name evidence="1" type="ORF">KGM_206382</name>
</gene>
<organism evidence="1 2">
    <name type="scientific">Danaus plexippus plexippus</name>
    <dbReference type="NCBI Taxonomy" id="278856"/>
    <lineage>
        <taxon>Eukaryota</taxon>
        <taxon>Metazoa</taxon>
        <taxon>Ecdysozoa</taxon>
        <taxon>Arthropoda</taxon>
        <taxon>Hexapoda</taxon>
        <taxon>Insecta</taxon>
        <taxon>Pterygota</taxon>
        <taxon>Neoptera</taxon>
        <taxon>Endopterygota</taxon>
        <taxon>Lepidoptera</taxon>
        <taxon>Glossata</taxon>
        <taxon>Ditrysia</taxon>
        <taxon>Papilionoidea</taxon>
        <taxon>Nymphalidae</taxon>
        <taxon>Danainae</taxon>
        <taxon>Danaini</taxon>
        <taxon>Danaina</taxon>
        <taxon>Danaus</taxon>
        <taxon>Danaus</taxon>
    </lineage>
</organism>
<dbReference type="InterPro" id="IPR008978">
    <property type="entry name" value="HSP20-like_chaperone"/>
</dbReference>
<keyword evidence="2" id="KW-1185">Reference proteome</keyword>
<dbReference type="KEGG" id="dpl:KGM_206382"/>
<protein>
    <submittedName>
        <fullName evidence="1">Heat shock protein hsp20.8</fullName>
    </submittedName>
</protein>
<evidence type="ECO:0000313" key="2">
    <source>
        <dbReference type="Proteomes" id="UP000007151"/>
    </source>
</evidence>
<dbReference type="InParanoid" id="A0A212FI35"/>
<reference evidence="1 2" key="1">
    <citation type="journal article" date="2011" name="Cell">
        <title>The monarch butterfly genome yields insights into long-distance migration.</title>
        <authorList>
            <person name="Zhan S."/>
            <person name="Merlin C."/>
            <person name="Boore J.L."/>
            <person name="Reppert S.M."/>
        </authorList>
    </citation>
    <scope>NUCLEOTIDE SEQUENCE [LARGE SCALE GENOMIC DNA]</scope>
    <source>
        <strain evidence="1">F-2</strain>
    </source>
</reference>
<sequence>MSRLSSDGVLTVTAPKVLPMPSSGERIVPIQQTGPVKKIMSNE</sequence>
<name>A0A212FI35_DANPL</name>
<accession>A0A212FI35</accession>
<comment type="caution">
    <text evidence="1">The sequence shown here is derived from an EMBL/GenBank/DDBJ whole genome shotgun (WGS) entry which is preliminary data.</text>
</comment>
<dbReference type="Proteomes" id="UP000007151">
    <property type="component" value="Unassembled WGS sequence"/>
</dbReference>
<dbReference type="AlphaFoldDB" id="A0A212FI35"/>
<dbReference type="Gene3D" id="2.60.40.790">
    <property type="match status" value="1"/>
</dbReference>
<dbReference type="eggNOG" id="KOG3591">
    <property type="taxonomic scope" value="Eukaryota"/>
</dbReference>
<keyword evidence="1" id="KW-0346">Stress response</keyword>